<evidence type="ECO:0000313" key="3">
    <source>
        <dbReference type="Proteomes" id="UP001597216"/>
    </source>
</evidence>
<feature type="non-terminal residue" evidence="2">
    <location>
        <position position="1"/>
    </location>
</feature>
<proteinExistence type="predicted"/>
<evidence type="ECO:0000313" key="2">
    <source>
        <dbReference type="EMBL" id="MFD1193027.1"/>
    </source>
</evidence>
<dbReference type="EMBL" id="JBHTLQ010000111">
    <property type="protein sequence ID" value="MFD1193027.1"/>
    <property type="molecule type" value="Genomic_DNA"/>
</dbReference>
<keyword evidence="2" id="KW-0808">Transferase</keyword>
<reference evidence="3" key="1">
    <citation type="journal article" date="2019" name="Int. J. Syst. Evol. Microbiol.">
        <title>The Global Catalogue of Microorganisms (GCM) 10K type strain sequencing project: providing services to taxonomists for standard genome sequencing and annotation.</title>
        <authorList>
            <consortium name="The Broad Institute Genomics Platform"/>
            <consortium name="The Broad Institute Genome Sequencing Center for Infectious Disease"/>
            <person name="Wu L."/>
            <person name="Ma J."/>
        </authorList>
    </citation>
    <scope>NUCLEOTIDE SEQUENCE [LARGE SCALE GENOMIC DNA]</scope>
    <source>
        <strain evidence="3">CCUG 55074</strain>
    </source>
</reference>
<dbReference type="InterPro" id="IPR041715">
    <property type="entry name" value="HisRS-like_core"/>
</dbReference>
<dbReference type="InterPro" id="IPR045864">
    <property type="entry name" value="aa-tRNA-synth_II/BPL/LPL"/>
</dbReference>
<name>A0ABW3T7X0_9CAUL</name>
<gene>
    <name evidence="2" type="ORF">ACFQ27_20770</name>
</gene>
<accession>A0ABW3T7X0</accession>
<dbReference type="GO" id="GO:0016757">
    <property type="term" value="F:glycosyltransferase activity"/>
    <property type="evidence" value="ECO:0007669"/>
    <property type="project" value="UniProtKB-KW"/>
</dbReference>
<feature type="domain" description="Class II Histidinyl-tRNA synthetase (HisRS)-like catalytic core" evidence="1">
    <location>
        <begin position="73"/>
        <end position="199"/>
    </location>
</feature>
<dbReference type="Proteomes" id="UP001597216">
    <property type="component" value="Unassembled WGS sequence"/>
</dbReference>
<sequence length="208" mass="21666">KRAAARPRLMQAELARAGQAAEGAEDSLAGVLAGLSPVEAGRMLEEMWSLAGVEPVGGRGPAEIAQRLVRRAEAARASALTPDQAQAVRKFLAIEAEPADALAAVAALAGPTAKALKGALKGWTERLSRLAEAGVPIAHARFATALGHAFDYYDGLTFEIRSEALGPERPIATGGRYDGLPTRLGGPAEAQAVGCTLRPRWALAEDVR</sequence>
<keyword evidence="2" id="KW-0328">Glycosyltransferase</keyword>
<protein>
    <submittedName>
        <fullName evidence="2">ATP phosphoribosyltransferase regulatory subunit</fullName>
    </submittedName>
</protein>
<comment type="caution">
    <text evidence="2">The sequence shown here is derived from an EMBL/GenBank/DDBJ whole genome shotgun (WGS) entry which is preliminary data.</text>
</comment>
<dbReference type="SUPFAM" id="SSF55681">
    <property type="entry name" value="Class II aaRS and biotin synthetases"/>
    <property type="match status" value="1"/>
</dbReference>
<dbReference type="RefSeq" id="WP_377354913.1">
    <property type="nucleotide sequence ID" value="NZ_JBHTLQ010000111.1"/>
</dbReference>
<organism evidence="2 3">
    <name type="scientific">Phenylobacterium conjunctum</name>
    <dbReference type="NCBI Taxonomy" id="1298959"/>
    <lineage>
        <taxon>Bacteria</taxon>
        <taxon>Pseudomonadati</taxon>
        <taxon>Pseudomonadota</taxon>
        <taxon>Alphaproteobacteria</taxon>
        <taxon>Caulobacterales</taxon>
        <taxon>Caulobacteraceae</taxon>
        <taxon>Phenylobacterium</taxon>
    </lineage>
</organism>
<evidence type="ECO:0000259" key="1">
    <source>
        <dbReference type="Pfam" id="PF13393"/>
    </source>
</evidence>
<keyword evidence="3" id="KW-1185">Reference proteome</keyword>
<dbReference type="Gene3D" id="3.30.930.10">
    <property type="entry name" value="Bira Bifunctional Protein, Domain 2"/>
    <property type="match status" value="1"/>
</dbReference>
<dbReference type="Pfam" id="PF13393">
    <property type="entry name" value="tRNA-synt_His"/>
    <property type="match status" value="1"/>
</dbReference>